<gene>
    <name evidence="11" type="primary">tig</name>
    <name evidence="16" type="ORF">DFR31_2707</name>
</gene>
<dbReference type="Pfam" id="PF00254">
    <property type="entry name" value="FKBP_C"/>
    <property type="match status" value="1"/>
</dbReference>
<comment type="similarity">
    <text evidence="2 11 13">Belongs to the FKBP-type PPIase family. Tig subfamily.</text>
</comment>
<evidence type="ECO:0000256" key="14">
    <source>
        <dbReference type="SAM" id="MobiDB-lite"/>
    </source>
</evidence>
<dbReference type="SUPFAM" id="SSF102735">
    <property type="entry name" value="Trigger factor ribosome-binding domain"/>
    <property type="match status" value="1"/>
</dbReference>
<dbReference type="RefSeq" id="WP_121443207.1">
    <property type="nucleotide sequence ID" value="NZ_RCDA01000007.1"/>
</dbReference>
<dbReference type="HAMAP" id="MF_00303">
    <property type="entry name" value="Trigger_factor_Tig"/>
    <property type="match status" value="1"/>
</dbReference>
<dbReference type="EMBL" id="RCDA01000007">
    <property type="protein sequence ID" value="RLK46416.1"/>
    <property type="molecule type" value="Genomic_DNA"/>
</dbReference>
<comment type="caution">
    <text evidence="16">The sequence shown here is derived from an EMBL/GenBank/DDBJ whole genome shotgun (WGS) entry which is preliminary data.</text>
</comment>
<evidence type="ECO:0000313" key="16">
    <source>
        <dbReference type="EMBL" id="RLK46416.1"/>
    </source>
</evidence>
<dbReference type="InterPro" id="IPR037041">
    <property type="entry name" value="Trigger_fac_C_sf"/>
</dbReference>
<dbReference type="Pfam" id="PF05697">
    <property type="entry name" value="Trigger_N"/>
    <property type="match status" value="1"/>
</dbReference>
<dbReference type="PIRSF" id="PIRSF003095">
    <property type="entry name" value="Trigger_factor"/>
    <property type="match status" value="1"/>
</dbReference>
<dbReference type="NCBIfam" id="TIGR00115">
    <property type="entry name" value="tig"/>
    <property type="match status" value="1"/>
</dbReference>
<keyword evidence="17" id="KW-1185">Reference proteome</keyword>
<feature type="region of interest" description="Disordered" evidence="14">
    <location>
        <begin position="421"/>
        <end position="447"/>
    </location>
</feature>
<comment type="domain">
    <text evidence="11">Consists of 3 domains; the N-terminus binds the ribosome, the middle domain has PPIase activity, while the C-terminus has intrinsic chaperone activity on its own.</text>
</comment>
<comment type="subcellular location">
    <subcellularLocation>
        <location evidence="11">Cytoplasm</location>
    </subcellularLocation>
    <text evidence="11">About half TF is bound to the ribosome near the polypeptide exit tunnel while the other half is free in the cytoplasm.</text>
</comment>
<reference evidence="16 17" key="1">
    <citation type="submission" date="2018-10" db="EMBL/GenBank/DDBJ databases">
        <title>Genomic Encyclopedia of Type Strains, Phase IV (KMG-IV): sequencing the most valuable type-strain genomes for metagenomic binning, comparative biology and taxonomic classification.</title>
        <authorList>
            <person name="Goeker M."/>
        </authorList>
    </citation>
    <scope>NUCLEOTIDE SEQUENCE [LARGE SCALE GENOMIC DNA]</scope>
    <source>
        <strain evidence="16 17">DSM 12769</strain>
    </source>
</reference>
<feature type="domain" description="PPIase FKBP-type" evidence="15">
    <location>
        <begin position="161"/>
        <end position="246"/>
    </location>
</feature>
<dbReference type="GO" id="GO:0051083">
    <property type="term" value="P:'de novo' cotranslational protein folding"/>
    <property type="evidence" value="ECO:0007669"/>
    <property type="project" value="TreeGrafter"/>
</dbReference>
<evidence type="ECO:0000256" key="12">
    <source>
        <dbReference type="PROSITE-ProRule" id="PRU00277"/>
    </source>
</evidence>
<feature type="compositionally biased region" description="Polar residues" evidence="14">
    <location>
        <begin position="423"/>
        <end position="433"/>
    </location>
</feature>
<evidence type="ECO:0000256" key="5">
    <source>
        <dbReference type="ARBA" id="ARBA00022618"/>
    </source>
</evidence>
<dbReference type="EC" id="5.2.1.8" evidence="3 11"/>
<dbReference type="Gene3D" id="3.30.70.1050">
    <property type="entry name" value="Trigger factor ribosome-binding domain"/>
    <property type="match status" value="1"/>
</dbReference>
<dbReference type="AlphaFoldDB" id="A0A498BVL4"/>
<evidence type="ECO:0000256" key="10">
    <source>
        <dbReference type="ARBA" id="ARBA00029986"/>
    </source>
</evidence>
<dbReference type="GO" id="GO:0044183">
    <property type="term" value="F:protein folding chaperone"/>
    <property type="evidence" value="ECO:0007669"/>
    <property type="project" value="TreeGrafter"/>
</dbReference>
<evidence type="ECO:0000256" key="1">
    <source>
        <dbReference type="ARBA" id="ARBA00000971"/>
    </source>
</evidence>
<dbReference type="FunFam" id="3.10.50.40:FF:000001">
    <property type="entry name" value="Trigger factor"/>
    <property type="match status" value="1"/>
</dbReference>
<dbReference type="OrthoDB" id="9767721at2"/>
<evidence type="ECO:0000259" key="15">
    <source>
        <dbReference type="PROSITE" id="PS50059"/>
    </source>
</evidence>
<keyword evidence="5 11" id="KW-0132">Cell division</keyword>
<protein>
    <recommendedName>
        <fullName evidence="4 11">Trigger factor</fullName>
        <shortName evidence="11">TF</shortName>
        <ecNumber evidence="3 11">5.2.1.8</ecNumber>
    </recommendedName>
    <alternativeName>
        <fullName evidence="10 11">PPIase</fullName>
    </alternativeName>
</protein>
<dbReference type="GO" id="GO:0003755">
    <property type="term" value="F:peptidyl-prolyl cis-trans isomerase activity"/>
    <property type="evidence" value="ECO:0007669"/>
    <property type="project" value="UniProtKB-UniRule"/>
</dbReference>
<dbReference type="Pfam" id="PF05698">
    <property type="entry name" value="Trigger_C"/>
    <property type="match status" value="1"/>
</dbReference>
<sequence>MQVSVETTEGLGRRMTVQVPAEQVEEKVEQRLRSLRGNVRMDGFRPGKVPLSVVRKRYGGQVRGEVLSEVVQSTYSEALREKELRPAGNPEIEPKQTDEGKDLEYEATFEVLPSFEVTGLEKIKVERPQVEITDADVDEVLERLRKQQAEYSEVDRASEEGDRVVIDFKGTVDGEEFSGNEGNDVPIVLGAGQMPPAFEEGLTGVKAGDETTIEHTFPEEFPDSEVAGKKGEFAVTVKQVEAPEYPEIDDAFAEKVGVKEGGVEKLREAIKANLERERDQSIASKVKHQVMDQLLELTEIELPKVLVDAEIDQLRQQEQSRQQQSGQDEPQDMPADLFEENARRRVALGLIVNEIVRSNDIKLDRERVMQALQEMAAGYEQPEEVLRYYSQNRQLMEGIEVAVLEDQVVDWVVEKADVDDKSMSLQDLMSPQSAEAEEAETKQAEKE</sequence>
<dbReference type="InterPro" id="IPR008880">
    <property type="entry name" value="Trigger_fac_C"/>
</dbReference>
<comment type="function">
    <text evidence="11">Involved in protein export. Acts as a chaperone by maintaining the newly synthesized protein in an open conformation. Functions as a peptidyl-prolyl cis-trans isomerase.</text>
</comment>
<dbReference type="GO" id="GO:0051301">
    <property type="term" value="P:cell division"/>
    <property type="evidence" value="ECO:0007669"/>
    <property type="project" value="UniProtKB-KW"/>
</dbReference>
<evidence type="ECO:0000256" key="4">
    <source>
        <dbReference type="ARBA" id="ARBA00016902"/>
    </source>
</evidence>
<dbReference type="InterPro" id="IPR008881">
    <property type="entry name" value="Trigger_fac_ribosome-bd_bac"/>
</dbReference>
<keyword evidence="9 11" id="KW-0131">Cell cycle</keyword>
<keyword evidence="11" id="KW-0963">Cytoplasm</keyword>
<evidence type="ECO:0000256" key="9">
    <source>
        <dbReference type="ARBA" id="ARBA00023306"/>
    </source>
</evidence>
<dbReference type="PROSITE" id="PS50059">
    <property type="entry name" value="FKBP_PPIASE"/>
    <property type="match status" value="1"/>
</dbReference>
<dbReference type="SUPFAM" id="SSF54534">
    <property type="entry name" value="FKBP-like"/>
    <property type="match status" value="1"/>
</dbReference>
<dbReference type="GO" id="GO:0043022">
    <property type="term" value="F:ribosome binding"/>
    <property type="evidence" value="ECO:0007669"/>
    <property type="project" value="TreeGrafter"/>
</dbReference>
<dbReference type="PANTHER" id="PTHR30560:SF3">
    <property type="entry name" value="TRIGGER FACTOR-LIKE PROTEIN TIG, CHLOROPLASTIC"/>
    <property type="match status" value="1"/>
</dbReference>
<comment type="catalytic activity">
    <reaction evidence="1 11 12">
        <text>[protein]-peptidylproline (omega=180) = [protein]-peptidylproline (omega=0)</text>
        <dbReference type="Rhea" id="RHEA:16237"/>
        <dbReference type="Rhea" id="RHEA-COMP:10747"/>
        <dbReference type="Rhea" id="RHEA-COMP:10748"/>
        <dbReference type="ChEBI" id="CHEBI:83833"/>
        <dbReference type="ChEBI" id="CHEBI:83834"/>
        <dbReference type="EC" id="5.2.1.8"/>
    </reaction>
</comment>
<dbReference type="Gene3D" id="1.10.3120.10">
    <property type="entry name" value="Trigger factor, C-terminal domain"/>
    <property type="match status" value="1"/>
</dbReference>
<dbReference type="GO" id="GO:0043335">
    <property type="term" value="P:protein unfolding"/>
    <property type="evidence" value="ECO:0007669"/>
    <property type="project" value="TreeGrafter"/>
</dbReference>
<feature type="region of interest" description="Disordered" evidence="14">
    <location>
        <begin position="1"/>
        <end position="23"/>
    </location>
</feature>
<evidence type="ECO:0000256" key="3">
    <source>
        <dbReference type="ARBA" id="ARBA00013194"/>
    </source>
</evidence>
<evidence type="ECO:0000256" key="8">
    <source>
        <dbReference type="ARBA" id="ARBA00023235"/>
    </source>
</evidence>
<evidence type="ECO:0000256" key="2">
    <source>
        <dbReference type="ARBA" id="ARBA00005464"/>
    </source>
</evidence>
<name>A0A498BVL4_9GAMM</name>
<evidence type="ECO:0000256" key="11">
    <source>
        <dbReference type="HAMAP-Rule" id="MF_00303"/>
    </source>
</evidence>
<dbReference type="PANTHER" id="PTHR30560">
    <property type="entry name" value="TRIGGER FACTOR CHAPERONE AND PEPTIDYL-PROLYL CIS/TRANS ISOMERASE"/>
    <property type="match status" value="1"/>
</dbReference>
<dbReference type="InterPro" id="IPR001179">
    <property type="entry name" value="PPIase_FKBP_dom"/>
</dbReference>
<keyword evidence="8 11" id="KW-0413">Isomerase</keyword>
<keyword evidence="6 11" id="KW-0697">Rotamase</keyword>
<dbReference type="GO" id="GO:0015031">
    <property type="term" value="P:protein transport"/>
    <property type="evidence" value="ECO:0007669"/>
    <property type="project" value="UniProtKB-UniRule"/>
</dbReference>
<dbReference type="InterPro" id="IPR005215">
    <property type="entry name" value="Trig_fac"/>
</dbReference>
<evidence type="ECO:0000256" key="13">
    <source>
        <dbReference type="RuleBase" id="RU003914"/>
    </source>
</evidence>
<evidence type="ECO:0000256" key="7">
    <source>
        <dbReference type="ARBA" id="ARBA00023186"/>
    </source>
</evidence>
<proteinExistence type="inferred from homology"/>
<evidence type="ECO:0000313" key="17">
    <source>
        <dbReference type="Proteomes" id="UP000275461"/>
    </source>
</evidence>
<dbReference type="InterPro" id="IPR027304">
    <property type="entry name" value="Trigger_fact/SurA_dom_sf"/>
</dbReference>
<organism evidence="16 17">
    <name type="scientific">Alkalispirillum mobile</name>
    <dbReference type="NCBI Taxonomy" id="85925"/>
    <lineage>
        <taxon>Bacteria</taxon>
        <taxon>Pseudomonadati</taxon>
        <taxon>Pseudomonadota</taxon>
        <taxon>Gammaproteobacteria</taxon>
        <taxon>Chromatiales</taxon>
        <taxon>Ectothiorhodospiraceae</taxon>
        <taxon>Alkalispirillum</taxon>
    </lineage>
</organism>
<dbReference type="Gene3D" id="3.10.50.40">
    <property type="match status" value="1"/>
</dbReference>
<keyword evidence="7 11" id="KW-0143">Chaperone</keyword>
<accession>A0A498BVL4</accession>
<dbReference type="GO" id="GO:0005737">
    <property type="term" value="C:cytoplasm"/>
    <property type="evidence" value="ECO:0007669"/>
    <property type="project" value="UniProtKB-SubCell"/>
</dbReference>
<dbReference type="Proteomes" id="UP000275461">
    <property type="component" value="Unassembled WGS sequence"/>
</dbReference>
<dbReference type="InterPro" id="IPR036611">
    <property type="entry name" value="Trigger_fac_ribosome-bd_sf"/>
</dbReference>
<evidence type="ECO:0000256" key="6">
    <source>
        <dbReference type="ARBA" id="ARBA00023110"/>
    </source>
</evidence>
<dbReference type="InterPro" id="IPR046357">
    <property type="entry name" value="PPIase_dom_sf"/>
</dbReference>
<dbReference type="SUPFAM" id="SSF109998">
    <property type="entry name" value="Triger factor/SurA peptide-binding domain-like"/>
    <property type="match status" value="1"/>
</dbReference>